<feature type="compositionally biased region" description="Polar residues" evidence="1">
    <location>
        <begin position="79"/>
        <end position="94"/>
    </location>
</feature>
<feature type="compositionally biased region" description="Polar residues" evidence="1">
    <location>
        <begin position="413"/>
        <end position="424"/>
    </location>
</feature>
<evidence type="ECO:0000259" key="3">
    <source>
        <dbReference type="PROSITE" id="PS50940"/>
    </source>
</evidence>
<keyword evidence="5" id="KW-1185">Reference proteome</keyword>
<dbReference type="Pfam" id="PF01607">
    <property type="entry name" value="CBM_14"/>
    <property type="match status" value="1"/>
</dbReference>
<dbReference type="GO" id="GO:0008061">
    <property type="term" value="F:chitin binding"/>
    <property type="evidence" value="ECO:0007669"/>
    <property type="project" value="InterPro"/>
</dbReference>
<feature type="domain" description="Chitin-binding type-2" evidence="3">
    <location>
        <begin position="597"/>
        <end position="656"/>
    </location>
</feature>
<dbReference type="InterPro" id="IPR052976">
    <property type="entry name" value="Scoloptoxin-like"/>
</dbReference>
<dbReference type="SUPFAM" id="SSF57625">
    <property type="entry name" value="Invertebrate chitin-binding proteins"/>
    <property type="match status" value="1"/>
</dbReference>
<protein>
    <submittedName>
        <fullName evidence="4">Chitin-binding type-2 domain-containing protein</fullName>
    </submittedName>
</protein>
<dbReference type="GO" id="GO:0005576">
    <property type="term" value="C:extracellular region"/>
    <property type="evidence" value="ECO:0007669"/>
    <property type="project" value="InterPro"/>
</dbReference>
<dbReference type="AlphaFoldDB" id="A0AAV4WTJ5"/>
<dbReference type="InterPro" id="IPR036508">
    <property type="entry name" value="Chitin-bd_dom_sf"/>
</dbReference>
<evidence type="ECO:0000313" key="4">
    <source>
        <dbReference type="EMBL" id="GIY85811.1"/>
    </source>
</evidence>
<dbReference type="SMART" id="SM00494">
    <property type="entry name" value="ChtBD2"/>
    <property type="match status" value="1"/>
</dbReference>
<feature type="region of interest" description="Disordered" evidence="1">
    <location>
        <begin position="413"/>
        <end position="492"/>
    </location>
</feature>
<keyword evidence="2" id="KW-0732">Signal</keyword>
<feature type="region of interest" description="Disordered" evidence="1">
    <location>
        <begin position="563"/>
        <end position="583"/>
    </location>
</feature>
<feature type="region of interest" description="Disordered" evidence="1">
    <location>
        <begin position="70"/>
        <end position="96"/>
    </location>
</feature>
<dbReference type="InterPro" id="IPR002557">
    <property type="entry name" value="Chitin-bd_dom"/>
</dbReference>
<comment type="caution">
    <text evidence="4">The sequence shown here is derived from an EMBL/GenBank/DDBJ whole genome shotgun (WGS) entry which is preliminary data.</text>
</comment>
<dbReference type="PANTHER" id="PTHR22933:SF42">
    <property type="entry name" value="FI18455P1-RELATED"/>
    <property type="match status" value="1"/>
</dbReference>
<feature type="chain" id="PRO_5044022643" evidence="2">
    <location>
        <begin position="17"/>
        <end position="671"/>
    </location>
</feature>
<organism evidence="4 5">
    <name type="scientific">Caerostris darwini</name>
    <dbReference type="NCBI Taxonomy" id="1538125"/>
    <lineage>
        <taxon>Eukaryota</taxon>
        <taxon>Metazoa</taxon>
        <taxon>Ecdysozoa</taxon>
        <taxon>Arthropoda</taxon>
        <taxon>Chelicerata</taxon>
        <taxon>Arachnida</taxon>
        <taxon>Araneae</taxon>
        <taxon>Araneomorphae</taxon>
        <taxon>Entelegynae</taxon>
        <taxon>Araneoidea</taxon>
        <taxon>Araneidae</taxon>
        <taxon>Caerostris</taxon>
    </lineage>
</organism>
<dbReference type="EMBL" id="BPLQ01015085">
    <property type="protein sequence ID" value="GIY85811.1"/>
    <property type="molecule type" value="Genomic_DNA"/>
</dbReference>
<reference evidence="4 5" key="1">
    <citation type="submission" date="2021-06" db="EMBL/GenBank/DDBJ databases">
        <title>Caerostris darwini draft genome.</title>
        <authorList>
            <person name="Kono N."/>
            <person name="Arakawa K."/>
        </authorList>
    </citation>
    <scope>NUCLEOTIDE SEQUENCE [LARGE SCALE GENOMIC DNA]</scope>
</reference>
<gene>
    <name evidence="4" type="primary">AVEN_203874_1</name>
    <name evidence="4" type="ORF">CDAR_402681</name>
</gene>
<accession>A0AAV4WTJ5</accession>
<evidence type="ECO:0000256" key="1">
    <source>
        <dbReference type="SAM" id="MobiDB-lite"/>
    </source>
</evidence>
<dbReference type="PANTHER" id="PTHR22933">
    <property type="entry name" value="FI18007P1-RELATED"/>
    <property type="match status" value="1"/>
</dbReference>
<name>A0AAV4WTJ5_9ARAC</name>
<feature type="signal peptide" evidence="2">
    <location>
        <begin position="1"/>
        <end position="16"/>
    </location>
</feature>
<dbReference type="PROSITE" id="PS50940">
    <property type="entry name" value="CHIT_BIND_II"/>
    <property type="match status" value="1"/>
</dbReference>
<feature type="compositionally biased region" description="Basic and acidic residues" evidence="1">
    <location>
        <begin position="479"/>
        <end position="492"/>
    </location>
</feature>
<feature type="region of interest" description="Disordered" evidence="1">
    <location>
        <begin position="362"/>
        <end position="381"/>
    </location>
</feature>
<proteinExistence type="predicted"/>
<evidence type="ECO:0000313" key="5">
    <source>
        <dbReference type="Proteomes" id="UP001054837"/>
    </source>
</evidence>
<dbReference type="Proteomes" id="UP001054837">
    <property type="component" value="Unassembled WGS sequence"/>
</dbReference>
<dbReference type="Gene3D" id="2.170.140.10">
    <property type="entry name" value="Chitin binding domain"/>
    <property type="match status" value="1"/>
</dbReference>
<feature type="compositionally biased region" description="Polar residues" evidence="1">
    <location>
        <begin position="442"/>
        <end position="477"/>
    </location>
</feature>
<sequence>MKFFFLGILLLARVSCQRFPIFHVSPAYLSNIFQDNGMSDITMALSELHPIILNGDLEQDFLQEHYPNSAGPRFLMNRPPQQNNVKRPTMNSDSVDTKSRNNAFAELKSHLINRNPPRQNPRSSFSRPPLVYGFEPKITKASQTSSIKQLTNSRNRHFTEPKSSIEFQPSQNHNLQKAAQSSQGVYVGSEVKNRKMSTFKDHQIDFNNRDHPSRMAWDDGHQINDDPKVKTGNAFTRTQRLNTEKGQESIRRPTVAVKNSQISFDDDLMENNYEDTHLSFIDWQNNHDDGNFEILDRDINIGNHLPTLKVALKVNMRDGSPILKLNKSLQDEHIILLQNTEANIPMNEERKTYLLLKAPSHLTTKRPSSTPSLITTKRPSSAPSLITTKRYSSAPSLITTKRPSSAPFAATSFFRNVPQSSPRQETSRPPEFSRQIPAVPSNRPTSTIALSSVTNSYDINDRTSPTSRNYSNQANQKTHLKDEKQRLPYKNSDENLYYKEDLLAAVTEVYSRPKSTSAVTTQSSRSSSRYPISSLFSTYSGKESNDGKSQLKKTATKKSVVKTKTKTTEKVEDDGDDGVLGNPGEDYPTYYEIPFTNFDCKEYNAPGFYADVQAGCQLFHNCDTKLQKHSFLCPNGTIFRQELFICDWWYNVRCEDSPEHYPLSDTLYAQP</sequence>
<evidence type="ECO:0000256" key="2">
    <source>
        <dbReference type="SAM" id="SignalP"/>
    </source>
</evidence>